<feature type="compositionally biased region" description="Low complexity" evidence="1">
    <location>
        <begin position="94"/>
        <end position="104"/>
    </location>
</feature>
<name>A0A383VAI9_TETOB</name>
<feature type="transmembrane region" description="Helical" evidence="2">
    <location>
        <begin position="220"/>
        <end position="242"/>
    </location>
</feature>
<dbReference type="EMBL" id="FNXT01000175">
    <property type="protein sequence ID" value="SZX61759.1"/>
    <property type="molecule type" value="Genomic_DNA"/>
</dbReference>
<keyword evidence="4" id="KW-1185">Reference proteome</keyword>
<sequence>MNSDGSSGGRPSTVRLQPVFGPDLGTARPMQHTALRCCSSPALPRLAHVQQPQYAQLTAASAPLARRLCSRRSTVAVVARRTKSGGGERDRKSPSPTKSSSNSSQITGARPSKTSSSSNSRPPSGQGGKQEGISGIETFIRNTPVANRFLDGLLILGDAVMLLATELSSERIPLEQVPALASVAILSWIAAGAILGDYAMLRDPDENPLSNAMGWPIFQAVVNAMITWAVALVLSIGGFSWLVSNYVVEPELVLEVARDGQLSPQLEISVALLITMSCWRGMAARLRL</sequence>
<evidence type="ECO:0000313" key="4">
    <source>
        <dbReference type="Proteomes" id="UP000256970"/>
    </source>
</evidence>
<feature type="compositionally biased region" description="Low complexity" evidence="1">
    <location>
        <begin position="111"/>
        <end position="124"/>
    </location>
</feature>
<keyword evidence="2" id="KW-1133">Transmembrane helix</keyword>
<feature type="transmembrane region" description="Helical" evidence="2">
    <location>
        <begin position="179"/>
        <end position="199"/>
    </location>
</feature>
<keyword evidence="2" id="KW-0472">Membrane</keyword>
<dbReference type="Proteomes" id="UP000256970">
    <property type="component" value="Unassembled WGS sequence"/>
</dbReference>
<gene>
    <name evidence="3" type="ORF">BQ4739_LOCUS2320</name>
</gene>
<keyword evidence="2" id="KW-0812">Transmembrane</keyword>
<evidence type="ECO:0000313" key="3">
    <source>
        <dbReference type="EMBL" id="SZX61759.1"/>
    </source>
</evidence>
<protein>
    <submittedName>
        <fullName evidence="3">Uncharacterized protein</fullName>
    </submittedName>
</protein>
<reference evidence="3 4" key="1">
    <citation type="submission" date="2016-10" db="EMBL/GenBank/DDBJ databases">
        <authorList>
            <person name="Cai Z."/>
        </authorList>
    </citation>
    <scope>NUCLEOTIDE SEQUENCE [LARGE SCALE GENOMIC DNA]</scope>
</reference>
<organism evidence="3 4">
    <name type="scientific">Tetradesmus obliquus</name>
    <name type="common">Green alga</name>
    <name type="synonym">Acutodesmus obliquus</name>
    <dbReference type="NCBI Taxonomy" id="3088"/>
    <lineage>
        <taxon>Eukaryota</taxon>
        <taxon>Viridiplantae</taxon>
        <taxon>Chlorophyta</taxon>
        <taxon>core chlorophytes</taxon>
        <taxon>Chlorophyceae</taxon>
        <taxon>CS clade</taxon>
        <taxon>Sphaeropleales</taxon>
        <taxon>Scenedesmaceae</taxon>
        <taxon>Tetradesmus</taxon>
    </lineage>
</organism>
<accession>A0A383VAI9</accession>
<dbReference type="AlphaFoldDB" id="A0A383VAI9"/>
<proteinExistence type="predicted"/>
<feature type="region of interest" description="Disordered" evidence="1">
    <location>
        <begin position="75"/>
        <end position="132"/>
    </location>
</feature>
<evidence type="ECO:0000256" key="1">
    <source>
        <dbReference type="SAM" id="MobiDB-lite"/>
    </source>
</evidence>
<evidence type="ECO:0000256" key="2">
    <source>
        <dbReference type="SAM" id="Phobius"/>
    </source>
</evidence>
<feature type="region of interest" description="Disordered" evidence="1">
    <location>
        <begin position="1"/>
        <end position="27"/>
    </location>
</feature>